<evidence type="ECO:0000256" key="5">
    <source>
        <dbReference type="PROSITE-ProRule" id="PRU00076"/>
    </source>
</evidence>
<dbReference type="InterPro" id="IPR000152">
    <property type="entry name" value="EGF-type_Asp/Asn_hydroxyl_site"/>
</dbReference>
<gene>
    <name evidence="8" type="primary">LOC110595056</name>
</gene>
<evidence type="ECO:0000256" key="3">
    <source>
        <dbReference type="ARBA" id="ARBA00022737"/>
    </source>
</evidence>
<evidence type="ECO:0000313" key="7">
    <source>
        <dbReference type="Proteomes" id="UP000189704"/>
    </source>
</evidence>
<feature type="non-terminal residue" evidence="8">
    <location>
        <position position="1"/>
    </location>
</feature>
<feature type="non-terminal residue" evidence="8">
    <location>
        <position position="100"/>
    </location>
</feature>
<dbReference type="InterPro" id="IPR052235">
    <property type="entry name" value="Nephronectin_domain"/>
</dbReference>
<evidence type="ECO:0000313" key="8">
    <source>
        <dbReference type="RefSeq" id="XP_021565178.1"/>
    </source>
</evidence>
<reference evidence="8" key="1">
    <citation type="submission" date="2025-08" db="UniProtKB">
        <authorList>
            <consortium name="RefSeq"/>
        </authorList>
    </citation>
    <scope>IDENTIFICATION</scope>
</reference>
<dbReference type="PANTHER" id="PTHR24050:SF28">
    <property type="entry name" value="UROMODULIN-LIKE"/>
    <property type="match status" value="1"/>
</dbReference>
<dbReference type="Proteomes" id="UP000189704">
    <property type="component" value="Unplaced"/>
</dbReference>
<evidence type="ECO:0000256" key="4">
    <source>
        <dbReference type="ARBA" id="ARBA00023157"/>
    </source>
</evidence>
<keyword evidence="4" id="KW-1015">Disulfide bond</keyword>
<name>A0A3Q0DTT1_CARSF</name>
<dbReference type="InterPro" id="IPR001881">
    <property type="entry name" value="EGF-like_Ca-bd_dom"/>
</dbReference>
<protein>
    <submittedName>
        <fullName evidence="8">Adhesion G protein-coupled receptor E2-like</fullName>
    </submittedName>
</protein>
<dbReference type="SMART" id="SM00179">
    <property type="entry name" value="EGF_CA"/>
    <property type="match status" value="2"/>
</dbReference>
<evidence type="ECO:0000259" key="6">
    <source>
        <dbReference type="PROSITE" id="PS50026"/>
    </source>
</evidence>
<dbReference type="SMART" id="SM00181">
    <property type="entry name" value="EGF"/>
    <property type="match status" value="2"/>
</dbReference>
<feature type="domain" description="EGF-like" evidence="6">
    <location>
        <begin position="52"/>
        <end position="90"/>
    </location>
</feature>
<dbReference type="SUPFAM" id="SSF57196">
    <property type="entry name" value="EGF/Laminin"/>
    <property type="match status" value="2"/>
</dbReference>
<keyword evidence="1 5" id="KW-0245">EGF-like domain</keyword>
<dbReference type="PROSITE" id="PS01187">
    <property type="entry name" value="EGF_CA"/>
    <property type="match status" value="1"/>
</dbReference>
<dbReference type="CDD" id="cd00054">
    <property type="entry name" value="EGF_CA"/>
    <property type="match status" value="2"/>
</dbReference>
<comment type="caution">
    <text evidence="5">Lacks conserved residue(s) required for the propagation of feature annotation.</text>
</comment>
<dbReference type="RefSeq" id="XP_021565178.1">
    <property type="nucleotide sequence ID" value="XM_021709503.1"/>
</dbReference>
<keyword evidence="2" id="KW-0732">Signal</keyword>
<keyword evidence="7" id="KW-1185">Reference proteome</keyword>
<dbReference type="PROSITE" id="PS50026">
    <property type="entry name" value="EGF_3"/>
    <property type="match status" value="2"/>
</dbReference>
<dbReference type="AlphaFoldDB" id="A0A3Q0DTT1"/>
<dbReference type="GeneID" id="110595056"/>
<dbReference type="GO" id="GO:0005509">
    <property type="term" value="F:calcium ion binding"/>
    <property type="evidence" value="ECO:0007669"/>
    <property type="project" value="InterPro"/>
</dbReference>
<dbReference type="KEGG" id="csyr:110595056"/>
<accession>A0A3Q0DTT1</accession>
<dbReference type="Pfam" id="PF07645">
    <property type="entry name" value="EGF_CA"/>
    <property type="match status" value="2"/>
</dbReference>
<dbReference type="InterPro" id="IPR018097">
    <property type="entry name" value="EGF_Ca-bd_CS"/>
</dbReference>
<evidence type="ECO:0000256" key="2">
    <source>
        <dbReference type="ARBA" id="ARBA00022729"/>
    </source>
</evidence>
<dbReference type="OrthoDB" id="1100386at2759"/>
<dbReference type="InterPro" id="IPR049883">
    <property type="entry name" value="NOTCH1_EGF-like"/>
</dbReference>
<sequence>SSDVNECTSGHNSCHSSTHCLNNVGGYQCRCRPGWSPIPGSPNGPNDTVCEDVDECSSGQHRCHNSTICVNTVGSYMCRCGPGWKPKPGLQNNKNTTVCE</sequence>
<organism evidence="7 8">
    <name type="scientific">Carlito syrichta</name>
    <name type="common">Philippine tarsier</name>
    <name type="synonym">Tarsius syrichta</name>
    <dbReference type="NCBI Taxonomy" id="1868482"/>
    <lineage>
        <taxon>Eukaryota</taxon>
        <taxon>Metazoa</taxon>
        <taxon>Chordata</taxon>
        <taxon>Craniata</taxon>
        <taxon>Vertebrata</taxon>
        <taxon>Euteleostomi</taxon>
        <taxon>Mammalia</taxon>
        <taxon>Eutheria</taxon>
        <taxon>Euarchontoglires</taxon>
        <taxon>Primates</taxon>
        <taxon>Haplorrhini</taxon>
        <taxon>Tarsiiformes</taxon>
        <taxon>Tarsiidae</taxon>
        <taxon>Carlito</taxon>
    </lineage>
</organism>
<evidence type="ECO:0000256" key="1">
    <source>
        <dbReference type="ARBA" id="ARBA00022536"/>
    </source>
</evidence>
<dbReference type="PANTHER" id="PTHR24050">
    <property type="entry name" value="PA14 DOMAIN-CONTAINING PROTEIN"/>
    <property type="match status" value="1"/>
</dbReference>
<dbReference type="Gene3D" id="2.10.25.10">
    <property type="entry name" value="Laminin"/>
    <property type="match status" value="2"/>
</dbReference>
<proteinExistence type="predicted"/>
<feature type="domain" description="EGF-like" evidence="6">
    <location>
        <begin position="3"/>
        <end position="41"/>
    </location>
</feature>
<dbReference type="FunFam" id="2.10.25.10:FF:000269">
    <property type="entry name" value="Adhesion G protein-coupled receptor E2"/>
    <property type="match status" value="2"/>
</dbReference>
<dbReference type="PROSITE" id="PS00010">
    <property type="entry name" value="ASX_HYDROXYL"/>
    <property type="match status" value="2"/>
</dbReference>
<keyword evidence="3" id="KW-0677">Repeat</keyword>
<dbReference type="InterPro" id="IPR000742">
    <property type="entry name" value="EGF"/>
</dbReference>